<dbReference type="EMBL" id="MU003777">
    <property type="protein sequence ID" value="KAF2723279.1"/>
    <property type="molecule type" value="Genomic_DNA"/>
</dbReference>
<evidence type="ECO:0000313" key="9">
    <source>
        <dbReference type="Proteomes" id="UP000799441"/>
    </source>
</evidence>
<keyword evidence="5" id="KW-0539">Nucleus</keyword>
<feature type="compositionally biased region" description="Acidic residues" evidence="7">
    <location>
        <begin position="442"/>
        <end position="452"/>
    </location>
</feature>
<evidence type="ECO:0000256" key="1">
    <source>
        <dbReference type="ARBA" id="ARBA00004604"/>
    </source>
</evidence>
<dbReference type="PANTHER" id="PTHR23183">
    <property type="entry name" value="NOP14"/>
    <property type="match status" value="1"/>
</dbReference>
<feature type="region of interest" description="Disordered" evidence="7">
    <location>
        <begin position="470"/>
        <end position="489"/>
    </location>
</feature>
<evidence type="ECO:0000256" key="6">
    <source>
        <dbReference type="ARBA" id="ARBA00024695"/>
    </source>
</evidence>
<feature type="compositionally biased region" description="Acidic residues" evidence="7">
    <location>
        <begin position="175"/>
        <end position="190"/>
    </location>
</feature>
<evidence type="ECO:0000256" key="2">
    <source>
        <dbReference type="ARBA" id="ARBA00007466"/>
    </source>
</evidence>
<comment type="caution">
    <text evidence="8">The sequence shown here is derived from an EMBL/GenBank/DDBJ whole genome shotgun (WGS) entry which is preliminary data.</text>
</comment>
<gene>
    <name evidence="8" type="ORF">K431DRAFT_283082</name>
</gene>
<evidence type="ECO:0000256" key="5">
    <source>
        <dbReference type="ARBA" id="ARBA00023242"/>
    </source>
</evidence>
<evidence type="ECO:0000256" key="3">
    <source>
        <dbReference type="ARBA" id="ARBA00022517"/>
    </source>
</evidence>
<feature type="region of interest" description="Disordered" evidence="7">
    <location>
        <begin position="837"/>
        <end position="862"/>
    </location>
</feature>
<dbReference type="PANTHER" id="PTHR23183:SF0">
    <property type="entry name" value="NUCLEOLAR PROTEIN 14"/>
    <property type="match status" value="1"/>
</dbReference>
<feature type="region of interest" description="Disordered" evidence="7">
    <location>
        <begin position="270"/>
        <end position="462"/>
    </location>
</feature>
<feature type="compositionally biased region" description="Basic and acidic residues" evidence="7">
    <location>
        <begin position="843"/>
        <end position="855"/>
    </location>
</feature>
<organism evidence="8 9">
    <name type="scientific">Polychaeton citri CBS 116435</name>
    <dbReference type="NCBI Taxonomy" id="1314669"/>
    <lineage>
        <taxon>Eukaryota</taxon>
        <taxon>Fungi</taxon>
        <taxon>Dikarya</taxon>
        <taxon>Ascomycota</taxon>
        <taxon>Pezizomycotina</taxon>
        <taxon>Dothideomycetes</taxon>
        <taxon>Dothideomycetidae</taxon>
        <taxon>Capnodiales</taxon>
        <taxon>Capnodiaceae</taxon>
        <taxon>Polychaeton</taxon>
    </lineage>
</organism>
<feature type="compositionally biased region" description="Acidic residues" evidence="7">
    <location>
        <begin position="419"/>
        <end position="430"/>
    </location>
</feature>
<proteinExistence type="inferred from homology"/>
<protein>
    <submittedName>
        <fullName evidence="8">Nop14-like protein</fullName>
    </submittedName>
</protein>
<dbReference type="Proteomes" id="UP000799441">
    <property type="component" value="Unassembled WGS sequence"/>
</dbReference>
<keyword evidence="9" id="KW-1185">Reference proteome</keyword>
<name>A0A9P4QBC6_9PEZI</name>
<evidence type="ECO:0000313" key="8">
    <source>
        <dbReference type="EMBL" id="KAF2723279.1"/>
    </source>
</evidence>
<dbReference type="GO" id="GO:0030692">
    <property type="term" value="C:Noc4p-Nop14p complex"/>
    <property type="evidence" value="ECO:0007669"/>
    <property type="project" value="TreeGrafter"/>
</dbReference>
<sequence length="862" mass="97541">MPPSQLKRLKSSLREQGITGSQKSNKQKKAAAASKDASARVQRNAALQQIRDSFNPFELRQPARPAKFESASNGPRKSYKEVLYRPGVTKSAGEDARRSTLLPEMQRRNKVGGLIDRRIGESDGSLTAEEKALRRFASEKSRRQGGNTFDLEASDDEQGGGLAMLTHGGRRILDDYEDGGDLDQGSDSDDGALLQKKRRRSESDEERDLDTADYEKDPGQPERKKTKTEVMKELIAKSKLHKYERQKVKEDDDDIRAELDADLQDVLGLLSGHKPVRPTKPAETGTHEQPSAVNPDRQALIDGLDRKKADQEYDIRLRQLAQDTRAQPSERTRTAEEKAEAEAQRLQRLEERRLKRMRGEPVSDHDESEDEAKELVDQPGSDKTLDNDEEVADEAAEFGFTTSQAQPRVKTSKDKVVLDEEDDFDVDEDLIASGSDGNLSDSSEDTGDESDGEGSATDPLQEEDDEFVRGILDGDSNQPPPGLEAADQLNGHHGKISFSYPCPRSHEEFLKVVAGNSVSDIPIIIQRIRALHHPSLAASNKESMAEFASALVDHIAYMGIEGQSLRVVEQLIRHVHSLSRTYANTIGDTFRRHLSGWIERGSPNPGDLAILIAIGSIYPTSDHFHQVVTPAITLMARHLALTEPSVQQKNTLSVGAYVTAMCLKYQAFSKRYIPEAVRYTLRVFELQSDLSKEDLRPHLDNVTKMANLWKDKTAFIEIFSPFVSQLERDPDHKKTLQHLKILLSQAQFRRKPLELHHHKPLPLRTVVPKFEDAFNPDKHYDPDKERSEAKRLQKEYKRERKGALRELRKDANFVAREQLKEKREKDAEYERKYRRLVAEVQGEEGHAAKEYEREKERRKKAR</sequence>
<dbReference type="OrthoDB" id="441771at2759"/>
<dbReference type="GO" id="GO:0030490">
    <property type="term" value="P:maturation of SSU-rRNA"/>
    <property type="evidence" value="ECO:0007669"/>
    <property type="project" value="TreeGrafter"/>
</dbReference>
<feature type="compositionally biased region" description="Basic and acidic residues" evidence="7">
    <location>
        <begin position="128"/>
        <end position="142"/>
    </location>
</feature>
<dbReference type="GO" id="GO:0032040">
    <property type="term" value="C:small-subunit processome"/>
    <property type="evidence" value="ECO:0007669"/>
    <property type="project" value="InterPro"/>
</dbReference>
<feature type="region of interest" description="Disordered" evidence="7">
    <location>
        <begin position="774"/>
        <end position="801"/>
    </location>
</feature>
<feature type="region of interest" description="Disordered" evidence="7">
    <location>
        <begin position="1"/>
        <end position="229"/>
    </location>
</feature>
<keyword evidence="3" id="KW-0690">Ribosome biogenesis</keyword>
<dbReference type="InterPro" id="IPR007276">
    <property type="entry name" value="Nop14"/>
</dbReference>
<comment type="subcellular location">
    <subcellularLocation>
        <location evidence="1">Nucleus</location>
        <location evidence="1">Nucleolus</location>
    </subcellularLocation>
</comment>
<dbReference type="Pfam" id="PF04147">
    <property type="entry name" value="Nop14"/>
    <property type="match status" value="2"/>
</dbReference>
<comment type="similarity">
    <text evidence="2">Belongs to the NOP14 family.</text>
</comment>
<comment type="function">
    <text evidence="6">Involved in nucleolar processing of pre-18S ribosomal RNA. Has a role in the nuclear export of 40S pre-ribosomal subunit to the cytoplasm.</text>
</comment>
<reference evidence="8" key="1">
    <citation type="journal article" date="2020" name="Stud. Mycol.">
        <title>101 Dothideomycetes genomes: a test case for predicting lifestyles and emergence of pathogens.</title>
        <authorList>
            <person name="Haridas S."/>
            <person name="Albert R."/>
            <person name="Binder M."/>
            <person name="Bloem J."/>
            <person name="Labutti K."/>
            <person name="Salamov A."/>
            <person name="Andreopoulos B."/>
            <person name="Baker S."/>
            <person name="Barry K."/>
            <person name="Bills G."/>
            <person name="Bluhm B."/>
            <person name="Cannon C."/>
            <person name="Castanera R."/>
            <person name="Culley D."/>
            <person name="Daum C."/>
            <person name="Ezra D."/>
            <person name="Gonzalez J."/>
            <person name="Henrissat B."/>
            <person name="Kuo A."/>
            <person name="Liang C."/>
            <person name="Lipzen A."/>
            <person name="Lutzoni F."/>
            <person name="Magnuson J."/>
            <person name="Mondo S."/>
            <person name="Nolan M."/>
            <person name="Ohm R."/>
            <person name="Pangilinan J."/>
            <person name="Park H.-J."/>
            <person name="Ramirez L."/>
            <person name="Alfaro M."/>
            <person name="Sun H."/>
            <person name="Tritt A."/>
            <person name="Yoshinaga Y."/>
            <person name="Zwiers L.-H."/>
            <person name="Turgeon B."/>
            <person name="Goodwin S."/>
            <person name="Spatafora J."/>
            <person name="Crous P."/>
            <person name="Grigoriev I."/>
        </authorList>
    </citation>
    <scope>NUCLEOTIDE SEQUENCE</scope>
    <source>
        <strain evidence="8">CBS 116435</strain>
    </source>
</reference>
<evidence type="ECO:0000256" key="4">
    <source>
        <dbReference type="ARBA" id="ARBA00022552"/>
    </source>
</evidence>
<evidence type="ECO:0000256" key="7">
    <source>
        <dbReference type="SAM" id="MobiDB-lite"/>
    </source>
</evidence>
<feature type="compositionally biased region" description="Acidic residues" evidence="7">
    <location>
        <begin position="387"/>
        <end position="396"/>
    </location>
</feature>
<feature type="compositionally biased region" description="Basic and acidic residues" evidence="7">
    <location>
        <begin position="303"/>
        <end position="317"/>
    </location>
</feature>
<dbReference type="AlphaFoldDB" id="A0A9P4QBC6"/>
<accession>A0A9P4QBC6</accession>
<feature type="compositionally biased region" description="Basic and acidic residues" evidence="7">
    <location>
        <begin position="209"/>
        <end position="229"/>
    </location>
</feature>
<keyword evidence="4" id="KW-0698">rRNA processing</keyword>
<feature type="compositionally biased region" description="Basic and acidic residues" evidence="7">
    <location>
        <begin position="328"/>
        <end position="365"/>
    </location>
</feature>